<organism evidence="2 3">
    <name type="scientific">Steinernema glaseri</name>
    <dbReference type="NCBI Taxonomy" id="37863"/>
    <lineage>
        <taxon>Eukaryota</taxon>
        <taxon>Metazoa</taxon>
        <taxon>Ecdysozoa</taxon>
        <taxon>Nematoda</taxon>
        <taxon>Chromadorea</taxon>
        <taxon>Rhabditida</taxon>
        <taxon>Tylenchina</taxon>
        <taxon>Panagrolaimomorpha</taxon>
        <taxon>Strongyloidoidea</taxon>
        <taxon>Steinernematidae</taxon>
        <taxon>Steinernema</taxon>
    </lineage>
</organism>
<dbReference type="Proteomes" id="UP000095287">
    <property type="component" value="Unplaced"/>
</dbReference>
<keyword evidence="2" id="KW-1185">Reference proteome</keyword>
<evidence type="ECO:0000256" key="1">
    <source>
        <dbReference type="SAM" id="Phobius"/>
    </source>
</evidence>
<name>A0A1I7YVJ6_9BILA</name>
<protein>
    <submittedName>
        <fullName evidence="3">CXC domain-containing protein</fullName>
    </submittedName>
</protein>
<keyword evidence="1" id="KW-0472">Membrane</keyword>
<keyword evidence="1" id="KW-0812">Transmembrane</keyword>
<accession>A0A1I7YVJ6</accession>
<evidence type="ECO:0000313" key="3">
    <source>
        <dbReference type="WBParaSite" id="L893_g20186.t1"/>
    </source>
</evidence>
<dbReference type="AlphaFoldDB" id="A0A1I7YVJ6"/>
<feature type="transmembrane region" description="Helical" evidence="1">
    <location>
        <begin position="113"/>
        <end position="135"/>
    </location>
</feature>
<sequence>MLGNGGEALDILPLYVKKNISPSAWHSLPLLLELRCTFRRSYRPISHDEDIFGAYWRANHESGASMILSILKKEDKVNERESIISVSPRNQTNPRTFFVRPLFVTLSEPQHDIVAMSGFPAPLILLAIAFCATFLPAVGSRRVARNVDINNVRILPTFAPQRRIHRIQRNDLAQVARLENGLYTTPPILKRCAVLKRKERRIKEIHDEVNDLLRQIKQVDLPHVKHLLPKSSQEVQALHRKLKIVLRKLSTLGRSVRESKHRKIQKCRLVKLEHKLGKAKAVNRKLKIAQPRTLPRNLVKMNSTKNEKERKLLVLNMSRNMSRNGNVGSYCDSHNECKPGLCCHRRKPHSVCVLHDLEEGAPCKHSCSCKARLQCFRSKTVGESAVCKKASADDVIHGVYENRKQAAPFEELVAARTRRRRR</sequence>
<dbReference type="WBParaSite" id="L893_g20186.t1">
    <property type="protein sequence ID" value="L893_g20186.t1"/>
    <property type="gene ID" value="L893_g20186"/>
</dbReference>
<proteinExistence type="predicted"/>
<keyword evidence="1" id="KW-1133">Transmembrane helix</keyword>
<evidence type="ECO:0000313" key="2">
    <source>
        <dbReference type="Proteomes" id="UP000095287"/>
    </source>
</evidence>
<reference evidence="3" key="1">
    <citation type="submission" date="2016-11" db="UniProtKB">
        <authorList>
            <consortium name="WormBaseParasite"/>
        </authorList>
    </citation>
    <scope>IDENTIFICATION</scope>
</reference>